<name>A0A178MAY7_9CHLR</name>
<dbReference type="RefSeq" id="WP_066786483.1">
    <property type="nucleotide sequence ID" value="NZ_LWQS01000049.1"/>
</dbReference>
<keyword evidence="1" id="KW-0540">Nuclease</keyword>
<dbReference type="CDD" id="cd22315">
    <property type="entry name" value="BsoBI-like"/>
    <property type="match status" value="1"/>
</dbReference>
<keyword evidence="1" id="KW-0378">Hydrolase</keyword>
<dbReference type="Proteomes" id="UP000078287">
    <property type="component" value="Unassembled WGS sequence"/>
</dbReference>
<dbReference type="AlphaFoldDB" id="A0A178MAY7"/>
<dbReference type="EMBL" id="LWQS01000049">
    <property type="protein sequence ID" value="OAN45950.1"/>
    <property type="molecule type" value="Genomic_DNA"/>
</dbReference>
<keyword evidence="2" id="KW-1185">Reference proteome</keyword>
<evidence type="ECO:0000313" key="1">
    <source>
        <dbReference type="EMBL" id="OAN45950.1"/>
    </source>
</evidence>
<reference evidence="1 2" key="1">
    <citation type="submission" date="2016-04" db="EMBL/GenBank/DDBJ databases">
        <title>Chloroflexus islandicus sp. nov., a thermophilic filamentous anoxygenic phototrophic bacterium from geyser Strokkur (Iceland).</title>
        <authorList>
            <person name="Gaisin V.A."/>
            <person name="Kalashnikov A.M."/>
            <person name="Sukhacheva M.V."/>
            <person name="Grouzdev D.S."/>
            <person name="Ivanov T.M."/>
            <person name="Kuznetsov B."/>
            <person name="Gorlenko V.M."/>
        </authorList>
    </citation>
    <scope>NUCLEOTIDE SEQUENCE [LARGE SCALE GENOMIC DNA]</scope>
    <source>
        <strain evidence="2">isl-2</strain>
    </source>
</reference>
<proteinExistence type="predicted"/>
<dbReference type="REBASE" id="159309">
    <property type="entry name" value="Cspisl2ORF1420P"/>
</dbReference>
<dbReference type="Gene3D" id="3.40.91.10">
    <property type="match status" value="1"/>
</dbReference>
<dbReference type="Gene3D" id="1.10.238.90">
    <property type="entry name" value="Restriction endonuclease BsobI, helical domain"/>
    <property type="match status" value="1"/>
</dbReference>
<organism evidence="1 2">
    <name type="scientific">Chloroflexus islandicus</name>
    <dbReference type="NCBI Taxonomy" id="1707952"/>
    <lineage>
        <taxon>Bacteria</taxon>
        <taxon>Bacillati</taxon>
        <taxon>Chloroflexota</taxon>
        <taxon>Chloroflexia</taxon>
        <taxon>Chloroflexales</taxon>
        <taxon>Chloroflexineae</taxon>
        <taxon>Chloroflexaceae</taxon>
        <taxon>Chloroflexus</taxon>
    </lineage>
</organism>
<dbReference type="GO" id="GO:0003677">
    <property type="term" value="F:DNA binding"/>
    <property type="evidence" value="ECO:0007669"/>
    <property type="project" value="InterPro"/>
</dbReference>
<sequence length="320" mass="35345">MSGLNNKAYQKHLTSSRDLETSYEAVRAGFIAMALEKNRRATPYIDGARALRHQIATVNNPDHLLPMQEIEAALLTAAGLSDKAQKHLQPDDKKRAIEHLINEFLRPAGDTFAEELVFRFLLFRGDALGGTMRNLAGALAQRKVTRTIMAILSNAGLRYKWQDGRSGKWFTQSDADVEIDQTLRGLSWQHPKGFRTMLYNFTPPIVKNNVDMCLLHCAPEHIATTAASATAYLALGELKGGIDPAGADEHWKTARAALNRIRDTFAAANATPHLFFIGAAIEQRMADEIWADLSAGRLSNAANLTNDHQLTAIAQWLCSL</sequence>
<dbReference type="STRING" id="1707952.A6A03_01415"/>
<comment type="caution">
    <text evidence="1">The sequence shown here is derived from an EMBL/GenBank/DDBJ whole genome shotgun (WGS) entry which is preliminary data.</text>
</comment>
<dbReference type="InterPro" id="IPR011335">
    <property type="entry name" value="Restrct_endonuc-II-like"/>
</dbReference>
<dbReference type="Pfam" id="PF09194">
    <property type="entry name" value="Endonuc-BsobI"/>
    <property type="match status" value="1"/>
</dbReference>
<accession>A0A178MAY7</accession>
<dbReference type="SUPFAM" id="SSF52980">
    <property type="entry name" value="Restriction endonuclease-like"/>
    <property type="match status" value="1"/>
</dbReference>
<evidence type="ECO:0000313" key="2">
    <source>
        <dbReference type="Proteomes" id="UP000078287"/>
    </source>
</evidence>
<dbReference type="GO" id="GO:0009036">
    <property type="term" value="F:type II site-specific deoxyribonuclease activity"/>
    <property type="evidence" value="ECO:0007669"/>
    <property type="project" value="InterPro"/>
</dbReference>
<dbReference type="InterPro" id="IPR043091">
    <property type="entry name" value="Restr_endonucII_AvaI/BsoBI_hel"/>
</dbReference>
<dbReference type="OrthoDB" id="1551434at2"/>
<gene>
    <name evidence="1" type="ORF">A6A03_01415</name>
</gene>
<dbReference type="GO" id="GO:0009307">
    <property type="term" value="P:DNA restriction-modification system"/>
    <property type="evidence" value="ECO:0007669"/>
    <property type="project" value="InterPro"/>
</dbReference>
<protein>
    <submittedName>
        <fullName evidence="1">Restriction endonuclease</fullName>
    </submittedName>
</protein>
<keyword evidence="1" id="KW-0255">Endonuclease</keyword>
<dbReference type="InterPro" id="IPR015277">
    <property type="entry name" value="Restrct_endonuc_II_AvaI/BsoBI"/>
</dbReference>